<dbReference type="Gene3D" id="3.40.50.150">
    <property type="entry name" value="Vaccinia Virus protein VP39"/>
    <property type="match status" value="1"/>
</dbReference>
<dbReference type="PANTHER" id="PTHR43591">
    <property type="entry name" value="METHYLTRANSFERASE"/>
    <property type="match status" value="1"/>
</dbReference>
<comment type="caution">
    <text evidence="2">The sequence shown here is derived from an EMBL/GenBank/DDBJ whole genome shotgun (WGS) entry which is preliminary data.</text>
</comment>
<dbReference type="AlphaFoldDB" id="A0A1A0RFW7"/>
<evidence type="ECO:0000313" key="3">
    <source>
        <dbReference type="Proteomes" id="UP000093902"/>
    </source>
</evidence>
<accession>A0A1A0RFW7</accession>
<evidence type="ECO:0000313" key="2">
    <source>
        <dbReference type="EMBL" id="OBB33420.1"/>
    </source>
</evidence>
<dbReference type="RefSeq" id="WP_064929036.1">
    <property type="nucleotide sequence ID" value="NZ_LZSO01000008.1"/>
</dbReference>
<dbReference type="SUPFAM" id="SSF53335">
    <property type="entry name" value="S-adenosyl-L-methionine-dependent methyltransferases"/>
    <property type="match status" value="1"/>
</dbReference>
<gene>
    <name evidence="2" type="ORF">A5792_09740</name>
</gene>
<keyword evidence="2" id="KW-0808">Transferase</keyword>
<feature type="domain" description="Methyltransferase type 11" evidence="1">
    <location>
        <begin position="49"/>
        <end position="141"/>
    </location>
</feature>
<organism evidence="2 3">
    <name type="scientific">Mycolicibacterium peregrinum</name>
    <name type="common">Mycobacterium peregrinum</name>
    <dbReference type="NCBI Taxonomy" id="43304"/>
    <lineage>
        <taxon>Bacteria</taxon>
        <taxon>Bacillati</taxon>
        <taxon>Actinomycetota</taxon>
        <taxon>Actinomycetes</taxon>
        <taxon>Mycobacteriales</taxon>
        <taxon>Mycobacteriaceae</taxon>
        <taxon>Mycolicibacterium</taxon>
    </lineage>
</organism>
<reference evidence="3" key="1">
    <citation type="submission" date="2016-06" db="EMBL/GenBank/DDBJ databases">
        <authorList>
            <person name="Sutton G."/>
            <person name="Brinkac L."/>
            <person name="Sanka R."/>
            <person name="Adams M."/>
            <person name="Lau E."/>
            <person name="Mehaffy C."/>
            <person name="Tameris M."/>
            <person name="Hatherill M."/>
            <person name="Hanekom W."/>
            <person name="Mahomed H."/>
            <person name="Mcshane H."/>
        </authorList>
    </citation>
    <scope>NUCLEOTIDE SEQUENCE [LARGE SCALE GENOMIC DNA]</scope>
    <source>
        <strain evidence="3">852002-51209_SCH5440388</strain>
    </source>
</reference>
<dbReference type="CDD" id="cd02440">
    <property type="entry name" value="AdoMet_MTases"/>
    <property type="match status" value="1"/>
</dbReference>
<proteinExistence type="predicted"/>
<dbReference type="EMBL" id="LZSO01000008">
    <property type="protein sequence ID" value="OBB33420.1"/>
    <property type="molecule type" value="Genomic_DNA"/>
</dbReference>
<dbReference type="OrthoDB" id="4722501at2"/>
<protein>
    <submittedName>
        <fullName evidence="2">SAM-dependent methyltransferase</fullName>
    </submittedName>
</protein>
<dbReference type="Pfam" id="PF08241">
    <property type="entry name" value="Methyltransf_11"/>
    <property type="match status" value="1"/>
</dbReference>
<dbReference type="STRING" id="43304.GCA_001403655_01764"/>
<dbReference type="InterPro" id="IPR013216">
    <property type="entry name" value="Methyltransf_11"/>
</dbReference>
<dbReference type="Proteomes" id="UP000093902">
    <property type="component" value="Unassembled WGS sequence"/>
</dbReference>
<evidence type="ECO:0000259" key="1">
    <source>
        <dbReference type="Pfam" id="PF08241"/>
    </source>
</evidence>
<dbReference type="PANTHER" id="PTHR43591:SF99">
    <property type="entry name" value="OS06G0646000 PROTEIN"/>
    <property type="match status" value="1"/>
</dbReference>
<sequence>MSDAQLPDPRPTNWAAGRYQAVADQIAVIADEVVTTADRLRPVQDTRLVDLACGTGSAALAAAEAGARVTGVDLTAELIAIASMRPGADAVQWVVADAAHTGLPEGGFGTVVSNMGIIFVEPTSLVAEVTRLLAPGGVFAFSTWIRDEAGNPFFTPIVETLGAPPAAAYSPDQWGDPDVVHSRLDVGFNDVQFETDSHTWQFDSVESAVRFISDESPMHVNLLSRLDDATRSRLLDAFTAALSAQTDDDGRVAFDAPYAVVTARKIRND</sequence>
<keyword evidence="2" id="KW-0489">Methyltransferase</keyword>
<dbReference type="GO" id="GO:0032259">
    <property type="term" value="P:methylation"/>
    <property type="evidence" value="ECO:0007669"/>
    <property type="project" value="UniProtKB-KW"/>
</dbReference>
<dbReference type="GO" id="GO:0008757">
    <property type="term" value="F:S-adenosylmethionine-dependent methyltransferase activity"/>
    <property type="evidence" value="ECO:0007669"/>
    <property type="project" value="InterPro"/>
</dbReference>
<dbReference type="InterPro" id="IPR029063">
    <property type="entry name" value="SAM-dependent_MTases_sf"/>
</dbReference>
<name>A0A1A0RFW7_MYCPR</name>